<feature type="region of interest" description="Disordered" evidence="1">
    <location>
        <begin position="120"/>
        <end position="151"/>
    </location>
</feature>
<keyword evidence="3" id="KW-1185">Reference proteome</keyword>
<dbReference type="Proteomes" id="UP000022835">
    <property type="component" value="Unassembled WGS sequence"/>
</dbReference>
<accession>A0A064CDS0</accession>
<dbReference type="eggNOG" id="ENOG5032MEX">
    <property type="taxonomic scope" value="Bacteria"/>
</dbReference>
<dbReference type="RefSeq" id="WP_051660601.1">
    <property type="nucleotide sequence ID" value="NZ_JALN02000003.1"/>
</dbReference>
<dbReference type="EMBL" id="JALN02000003">
    <property type="protein sequence ID" value="KDE96897.1"/>
    <property type="molecule type" value="Genomic_DNA"/>
</dbReference>
<feature type="compositionally biased region" description="Acidic residues" evidence="1">
    <location>
        <begin position="125"/>
        <end position="142"/>
    </location>
</feature>
<dbReference type="STRING" id="1440774.Y900_030145"/>
<evidence type="ECO:0000313" key="2">
    <source>
        <dbReference type="EMBL" id="KDE96897.1"/>
    </source>
</evidence>
<sequence>MTTADTIALRDGLLAELRRSPVPLSTAELAQRMPWKTERTHAQCAQLCDLKRLGPGIRVVECHTDWHIVAYRRTTHGYTGIYRHLRSLEGHGLICRTIRDGRKRVCWTVVEPPVLPVSTVHDTGLLDEDGSDDDDRPPEDLDPNTAHQVAC</sequence>
<name>A0A064CDS0_9MYCO</name>
<evidence type="ECO:0000256" key="1">
    <source>
        <dbReference type="SAM" id="MobiDB-lite"/>
    </source>
</evidence>
<dbReference type="AlphaFoldDB" id="A0A064CDS0"/>
<organism evidence="2 3">
    <name type="scientific">Mycolicibacterium aromaticivorans JS19b1 = JCM 16368</name>
    <dbReference type="NCBI Taxonomy" id="1440774"/>
    <lineage>
        <taxon>Bacteria</taxon>
        <taxon>Bacillati</taxon>
        <taxon>Actinomycetota</taxon>
        <taxon>Actinomycetes</taxon>
        <taxon>Mycobacteriales</taxon>
        <taxon>Mycobacteriaceae</taxon>
        <taxon>Mycolicibacterium</taxon>
    </lineage>
</organism>
<comment type="caution">
    <text evidence="2">The sequence shown here is derived from an EMBL/GenBank/DDBJ whole genome shotgun (WGS) entry which is preliminary data.</text>
</comment>
<proteinExistence type="predicted"/>
<protein>
    <submittedName>
        <fullName evidence="2">Uncharacterized protein</fullName>
    </submittedName>
</protein>
<evidence type="ECO:0000313" key="3">
    <source>
        <dbReference type="Proteomes" id="UP000022835"/>
    </source>
</evidence>
<reference evidence="2" key="1">
    <citation type="submission" date="2014-05" db="EMBL/GenBank/DDBJ databases">
        <title>Genome sequence of Mycobacterium aromaticivorans strain JS19b1T (= DSM 45407T).</title>
        <authorList>
            <person name="Kwak Y."/>
            <person name="Park G.-S."/>
            <person name="Li Q.X."/>
            <person name="Lee S.-E."/>
            <person name="Shin J.-H."/>
        </authorList>
    </citation>
    <scope>NUCLEOTIDE SEQUENCE [LARGE SCALE GENOMIC DNA]</scope>
    <source>
        <strain evidence="2">JS19b1</strain>
    </source>
</reference>
<dbReference type="OrthoDB" id="4625111at2"/>
<gene>
    <name evidence="2" type="ORF">Y900_030145</name>
</gene>